<dbReference type="AlphaFoldDB" id="A0A0J1IIN0"/>
<reference evidence="2 3" key="1">
    <citation type="submission" date="2015-06" db="EMBL/GenBank/DDBJ databases">
        <title>Draft genome of the moderately acidophilic sulfate reducer Candidatus Desulfosporosinus acididurans strain M1.</title>
        <authorList>
            <person name="Poehlein A."/>
            <person name="Petzsch P."/>
            <person name="Johnson B.D."/>
            <person name="Schloemann M."/>
            <person name="Daniel R."/>
            <person name="Muehling M."/>
        </authorList>
    </citation>
    <scope>NUCLEOTIDE SEQUENCE [LARGE SCALE GENOMIC DNA]</scope>
    <source>
        <strain evidence="2 3">M1</strain>
    </source>
</reference>
<dbReference type="STRING" id="476652.DEAC_c35380"/>
<keyword evidence="1" id="KW-0472">Membrane</keyword>
<dbReference type="Proteomes" id="UP000036356">
    <property type="component" value="Unassembled WGS sequence"/>
</dbReference>
<organism evidence="2 3">
    <name type="scientific">Desulfosporosinus acididurans</name>
    <dbReference type="NCBI Taxonomy" id="476652"/>
    <lineage>
        <taxon>Bacteria</taxon>
        <taxon>Bacillati</taxon>
        <taxon>Bacillota</taxon>
        <taxon>Clostridia</taxon>
        <taxon>Eubacteriales</taxon>
        <taxon>Desulfitobacteriaceae</taxon>
        <taxon>Desulfosporosinus</taxon>
    </lineage>
</organism>
<evidence type="ECO:0000313" key="2">
    <source>
        <dbReference type="EMBL" id="KLU64591.1"/>
    </source>
</evidence>
<protein>
    <submittedName>
        <fullName evidence="2">Uncharacterized protein</fullName>
    </submittedName>
</protein>
<dbReference type="RefSeq" id="WP_047811325.1">
    <property type="nucleotide sequence ID" value="NZ_LDZY01000013.1"/>
</dbReference>
<name>A0A0J1IIN0_9FIRM</name>
<comment type="caution">
    <text evidence="2">The sequence shown here is derived from an EMBL/GenBank/DDBJ whole genome shotgun (WGS) entry which is preliminary data.</text>
</comment>
<evidence type="ECO:0000313" key="3">
    <source>
        <dbReference type="Proteomes" id="UP000036356"/>
    </source>
</evidence>
<sequence length="59" mass="6272">MGTMIAGFTLNKLLMLGLGVIAVGFILKKLFKLAIAVLIIAALVYYGLPLIHTTISTIP</sequence>
<feature type="transmembrane region" description="Helical" evidence="1">
    <location>
        <begin position="34"/>
        <end position="55"/>
    </location>
</feature>
<keyword evidence="1" id="KW-1133">Transmembrane helix</keyword>
<dbReference type="PATRIC" id="fig|476652.3.peg.3731"/>
<gene>
    <name evidence="2" type="ORF">DEAC_c35380</name>
</gene>
<keyword evidence="3" id="KW-1185">Reference proteome</keyword>
<feature type="transmembrane region" description="Helical" evidence="1">
    <location>
        <begin position="6"/>
        <end position="27"/>
    </location>
</feature>
<keyword evidence="1" id="KW-0812">Transmembrane</keyword>
<evidence type="ECO:0000256" key="1">
    <source>
        <dbReference type="SAM" id="Phobius"/>
    </source>
</evidence>
<proteinExistence type="predicted"/>
<dbReference type="EMBL" id="LDZY01000013">
    <property type="protein sequence ID" value="KLU64591.1"/>
    <property type="molecule type" value="Genomic_DNA"/>
</dbReference>
<accession>A0A0J1IIN0</accession>